<protein>
    <submittedName>
        <fullName evidence="3">Uncharacterized protein</fullName>
    </submittedName>
</protein>
<reference evidence="3" key="1">
    <citation type="submission" date="2020-01" db="EMBL/GenBank/DDBJ databases">
        <authorList>
            <person name="Mishra B."/>
        </authorList>
    </citation>
    <scope>NUCLEOTIDE SEQUENCE [LARGE SCALE GENOMIC DNA]</scope>
</reference>
<dbReference type="Pfam" id="PF12796">
    <property type="entry name" value="Ank_2"/>
    <property type="match status" value="1"/>
</dbReference>
<dbReference type="AlphaFoldDB" id="A0A6D2K9S7"/>
<dbReference type="PROSITE" id="PS50088">
    <property type="entry name" value="ANK_REPEAT"/>
    <property type="match status" value="1"/>
</dbReference>
<proteinExistence type="predicted"/>
<sequence length="353" mass="39791">MELMILKPSFAKKLNGDGFSPLHLADENHQIELALALIKFDPDLVRIHGKGGMTPLHLAIKNGVVDLLTEFLLVSPESIKDVTLNGETALHITVMNDRYNELKVLRGWIQRMRKKDSSSIEIQVVAELLKCMSLNRNILNKNGMTALDVLRANGADMNRDTENLIQKAGGKNAASLSELKTASVFLMKPVTFCEYCSIGISRYRNEMTDGTRNALLVIAALMITATYETVVQPYEKGGQDDYLVEDVTTAYKIEMVLVWGFNTIAFGLAIALTFILLPVGRAYTWWYILISVPLVCSFGISVYLKYNIQTHYIIIYLIVMLGFLVYLLVFYVQWKRTTHKKVPEPISDLIFRG</sequence>
<evidence type="ECO:0000313" key="4">
    <source>
        <dbReference type="Proteomes" id="UP000467841"/>
    </source>
</evidence>
<keyword evidence="2" id="KW-1133">Transmembrane helix</keyword>
<keyword evidence="1" id="KW-0040">ANK repeat</keyword>
<keyword evidence="4" id="KW-1185">Reference proteome</keyword>
<dbReference type="PANTHER" id="PTHR24128:SF39">
    <property type="entry name" value="ANKYRIN REPEAT FAMILY PROTEIN-RELATED"/>
    <property type="match status" value="1"/>
</dbReference>
<feature type="transmembrane region" description="Helical" evidence="2">
    <location>
        <begin position="310"/>
        <end position="332"/>
    </location>
</feature>
<dbReference type="PANTHER" id="PTHR24128">
    <property type="entry name" value="HOMEOBOX PROTEIN WARIAI"/>
    <property type="match status" value="1"/>
</dbReference>
<dbReference type="InterPro" id="IPR002110">
    <property type="entry name" value="Ankyrin_rpt"/>
</dbReference>
<evidence type="ECO:0000256" key="1">
    <source>
        <dbReference type="PROSITE-ProRule" id="PRU00023"/>
    </source>
</evidence>
<dbReference type="OrthoDB" id="674805at2759"/>
<evidence type="ECO:0000313" key="3">
    <source>
        <dbReference type="EMBL" id="CAA7048551.1"/>
    </source>
</evidence>
<feature type="repeat" description="ANK" evidence="1">
    <location>
        <begin position="51"/>
        <end position="73"/>
    </location>
</feature>
<dbReference type="PROSITE" id="PS50297">
    <property type="entry name" value="ANK_REP_REGION"/>
    <property type="match status" value="1"/>
</dbReference>
<dbReference type="SMART" id="SM00248">
    <property type="entry name" value="ANK"/>
    <property type="match status" value="3"/>
</dbReference>
<feature type="transmembrane region" description="Helical" evidence="2">
    <location>
        <begin position="214"/>
        <end position="234"/>
    </location>
</feature>
<feature type="transmembrane region" description="Helical" evidence="2">
    <location>
        <begin position="256"/>
        <end position="277"/>
    </location>
</feature>
<evidence type="ECO:0000256" key="2">
    <source>
        <dbReference type="SAM" id="Phobius"/>
    </source>
</evidence>
<keyword evidence="2" id="KW-0472">Membrane</keyword>
<accession>A0A6D2K9S7</accession>
<name>A0A6D2K9S7_9BRAS</name>
<gene>
    <name evidence="3" type="ORF">MERR_LOCUS35786</name>
</gene>
<dbReference type="SUPFAM" id="SSF48403">
    <property type="entry name" value="Ankyrin repeat"/>
    <property type="match status" value="1"/>
</dbReference>
<feature type="transmembrane region" description="Helical" evidence="2">
    <location>
        <begin position="284"/>
        <end position="304"/>
    </location>
</feature>
<dbReference type="EMBL" id="CACVBM020001387">
    <property type="protein sequence ID" value="CAA7048551.1"/>
    <property type="molecule type" value="Genomic_DNA"/>
</dbReference>
<dbReference type="Gene3D" id="1.25.40.20">
    <property type="entry name" value="Ankyrin repeat-containing domain"/>
    <property type="match status" value="1"/>
</dbReference>
<organism evidence="3 4">
    <name type="scientific">Microthlaspi erraticum</name>
    <dbReference type="NCBI Taxonomy" id="1685480"/>
    <lineage>
        <taxon>Eukaryota</taxon>
        <taxon>Viridiplantae</taxon>
        <taxon>Streptophyta</taxon>
        <taxon>Embryophyta</taxon>
        <taxon>Tracheophyta</taxon>
        <taxon>Spermatophyta</taxon>
        <taxon>Magnoliopsida</taxon>
        <taxon>eudicotyledons</taxon>
        <taxon>Gunneridae</taxon>
        <taxon>Pentapetalae</taxon>
        <taxon>rosids</taxon>
        <taxon>malvids</taxon>
        <taxon>Brassicales</taxon>
        <taxon>Brassicaceae</taxon>
        <taxon>Coluteocarpeae</taxon>
        <taxon>Microthlaspi</taxon>
    </lineage>
</organism>
<dbReference type="Proteomes" id="UP000467841">
    <property type="component" value="Unassembled WGS sequence"/>
</dbReference>
<keyword evidence="2" id="KW-0812">Transmembrane</keyword>
<dbReference type="InterPro" id="IPR036770">
    <property type="entry name" value="Ankyrin_rpt-contain_sf"/>
</dbReference>
<comment type="caution">
    <text evidence="3">The sequence shown here is derived from an EMBL/GenBank/DDBJ whole genome shotgun (WGS) entry which is preliminary data.</text>
</comment>